<evidence type="ECO:0000256" key="1">
    <source>
        <dbReference type="ARBA" id="ARBA00022825"/>
    </source>
</evidence>
<dbReference type="AlphaFoldDB" id="K6DKM0"/>
<keyword evidence="1" id="KW-0378">Hydrolase</keyword>
<dbReference type="EMBL" id="AJLR01000035">
    <property type="protein sequence ID" value="EKN68854.1"/>
    <property type="molecule type" value="Genomic_DNA"/>
</dbReference>
<dbReference type="InterPro" id="IPR009003">
    <property type="entry name" value="Peptidase_S1_PA"/>
</dbReference>
<evidence type="ECO:0000313" key="2">
    <source>
        <dbReference type="EMBL" id="EKN68854.1"/>
    </source>
</evidence>
<dbReference type="GO" id="GO:0008236">
    <property type="term" value="F:serine-type peptidase activity"/>
    <property type="evidence" value="ECO:0007669"/>
    <property type="project" value="UniProtKB-KW"/>
</dbReference>
<dbReference type="PATRIC" id="fig|1131731.3.peg.562"/>
<keyword evidence="1" id="KW-0720">Serine protease</keyword>
<dbReference type="Proteomes" id="UP000006315">
    <property type="component" value="Unassembled WGS sequence"/>
</dbReference>
<proteinExistence type="predicted"/>
<gene>
    <name evidence="2" type="ORF">BAZO_02741</name>
</gene>
<dbReference type="InterPro" id="IPR043504">
    <property type="entry name" value="Peptidase_S1_PA_chymotrypsin"/>
</dbReference>
<dbReference type="Gene3D" id="2.40.10.10">
    <property type="entry name" value="Trypsin-like serine proteases"/>
    <property type="match status" value="2"/>
</dbReference>
<reference evidence="2 3" key="1">
    <citation type="journal article" date="2012" name="Front. Microbiol.">
        <title>Redundancy and modularity in membrane-associated dissimilatory nitrate reduction in Bacillus.</title>
        <authorList>
            <person name="Heylen K."/>
            <person name="Keltjens J."/>
        </authorList>
    </citation>
    <scope>NUCLEOTIDE SEQUENCE [LARGE SCALE GENOMIC DNA]</scope>
    <source>
        <strain evidence="2 3">LMG 9581</strain>
    </source>
</reference>
<dbReference type="RefSeq" id="WP_003329700.1">
    <property type="nucleotide sequence ID" value="NZ_AJLR01000035.1"/>
</dbReference>
<sequence length="317" mass="34436">MGLVGKENKYRNVFKELAVNTPIKFYNGKHTYKHLRKAQIDLRKADWLKLDLGISSVYVDESKNKLVIGLQDKSANTDNIKEFVLKNTALQTEDFVFEHEGPAYPQANTVYGGLEVQSENPYGTDEFSTLSFGAIDSAGNYGVVISGHSNAGEGTAVYEGNEYIGEVTKDPSGTRYSDASFVKTQWTTVKGYIFSLPVNTYISSNYIAVGALVVRHGDNSGSDQGKIVAKYVDKAMTGGYKYNDGYVLDAIKTDVVSVAGDSGAAVTSPKNASGYVQIYGVHAAGSSTNSWYSPIEDVISELDLERPLYSSDGPRSN</sequence>
<organism evidence="2 3">
    <name type="scientific">Schinkia azotoformans LMG 9581</name>
    <dbReference type="NCBI Taxonomy" id="1131731"/>
    <lineage>
        <taxon>Bacteria</taxon>
        <taxon>Bacillati</taxon>
        <taxon>Bacillota</taxon>
        <taxon>Bacilli</taxon>
        <taxon>Bacillales</taxon>
        <taxon>Bacillaceae</taxon>
        <taxon>Calidifontibacillus/Schinkia group</taxon>
        <taxon>Schinkia</taxon>
    </lineage>
</organism>
<protein>
    <submittedName>
        <fullName evidence="2">Uncharacterized protein</fullName>
    </submittedName>
</protein>
<dbReference type="SUPFAM" id="SSF50494">
    <property type="entry name" value="Trypsin-like serine proteases"/>
    <property type="match status" value="1"/>
</dbReference>
<keyword evidence="3" id="KW-1185">Reference proteome</keyword>
<evidence type="ECO:0000313" key="3">
    <source>
        <dbReference type="Proteomes" id="UP000006315"/>
    </source>
</evidence>
<accession>K6DKM0</accession>
<keyword evidence="1" id="KW-0645">Protease</keyword>
<comment type="caution">
    <text evidence="2">The sequence shown here is derived from an EMBL/GenBank/DDBJ whole genome shotgun (WGS) entry which is preliminary data.</text>
</comment>
<name>K6DKM0_SCHAZ</name>